<feature type="transmembrane region" description="Helical" evidence="1">
    <location>
        <begin position="21"/>
        <end position="42"/>
    </location>
</feature>
<evidence type="ECO:0000313" key="2">
    <source>
        <dbReference type="EMBL" id="MDA3627398.1"/>
    </source>
</evidence>
<name>A0ABT4V0A3_9PSEU</name>
<feature type="transmembrane region" description="Helical" evidence="1">
    <location>
        <begin position="78"/>
        <end position="95"/>
    </location>
</feature>
<proteinExistence type="predicted"/>
<comment type="caution">
    <text evidence="2">The sequence shown here is derived from an EMBL/GenBank/DDBJ whole genome shotgun (WGS) entry which is preliminary data.</text>
</comment>
<dbReference type="RefSeq" id="WP_270950077.1">
    <property type="nucleotide sequence ID" value="NZ_JAQGLA010000028.1"/>
</dbReference>
<protein>
    <submittedName>
        <fullName evidence="2">Uncharacterized protein</fullName>
    </submittedName>
</protein>
<feature type="transmembrane region" description="Helical" evidence="1">
    <location>
        <begin position="101"/>
        <end position="117"/>
    </location>
</feature>
<evidence type="ECO:0000313" key="3">
    <source>
        <dbReference type="Proteomes" id="UP001210380"/>
    </source>
</evidence>
<keyword evidence="1" id="KW-1133">Transmembrane helix</keyword>
<evidence type="ECO:0000256" key="1">
    <source>
        <dbReference type="SAM" id="Phobius"/>
    </source>
</evidence>
<feature type="transmembrane region" description="Helical" evidence="1">
    <location>
        <begin position="48"/>
        <end position="66"/>
    </location>
</feature>
<accession>A0ABT4V0A3</accession>
<gene>
    <name evidence="2" type="ORF">OU415_18275</name>
</gene>
<organism evidence="2 3">
    <name type="scientific">Saccharopolyspora oryzae</name>
    <dbReference type="NCBI Taxonomy" id="2997343"/>
    <lineage>
        <taxon>Bacteria</taxon>
        <taxon>Bacillati</taxon>
        <taxon>Actinomycetota</taxon>
        <taxon>Actinomycetes</taxon>
        <taxon>Pseudonocardiales</taxon>
        <taxon>Pseudonocardiaceae</taxon>
        <taxon>Saccharopolyspora</taxon>
    </lineage>
</organism>
<dbReference type="Proteomes" id="UP001210380">
    <property type="component" value="Unassembled WGS sequence"/>
</dbReference>
<keyword evidence="3" id="KW-1185">Reference proteome</keyword>
<dbReference type="EMBL" id="JAQGLA010000028">
    <property type="protein sequence ID" value="MDA3627398.1"/>
    <property type="molecule type" value="Genomic_DNA"/>
</dbReference>
<sequence>MAQAAQWQGATRRSGLLVARVCVVGPWVYLAFFLPVAILAPITALAGFWGLRLVVVLAVAGLVAVVVRHPHDDQDGDLTFTLGFGSVLLVVPALAGAYWPLALLPLIVPILMIAAAIRRRLRR</sequence>
<keyword evidence="1" id="KW-0812">Transmembrane</keyword>
<keyword evidence="1" id="KW-0472">Membrane</keyword>
<reference evidence="2 3" key="1">
    <citation type="submission" date="2022-11" db="EMBL/GenBank/DDBJ databases">
        <title>Draft genome sequence of Saccharopolyspora sp. WRP15-2 isolated from rhizosphere soils of wild rice in Thailand.</title>
        <authorList>
            <person name="Duangmal K."/>
            <person name="Kammanee S."/>
            <person name="Muangham S."/>
        </authorList>
    </citation>
    <scope>NUCLEOTIDE SEQUENCE [LARGE SCALE GENOMIC DNA]</scope>
    <source>
        <strain evidence="2 3">WRP15-2</strain>
    </source>
</reference>